<dbReference type="PROSITE" id="PS51465">
    <property type="entry name" value="KAZAL_2"/>
    <property type="match status" value="2"/>
</dbReference>
<dbReference type="Pfam" id="PF21333">
    <property type="entry name" value="FST_N"/>
    <property type="match status" value="1"/>
</dbReference>
<sequence>MHPRATRPLLWSLLWGALVWAVDAVGLGDPMPGVCWLHKGQVGKCGLVLRTNVTWEDCCASGNVDRAWSNATHPESRINLLSLLGLIHCLPCKDSCDGVECGPDKKCRMLGDRPRCECAPDCTGLPGGLQVCGSDGATYRNECELRLERCRGRPELHVMYYGQSCANVECPHPQSCVVDQTGSTHCVVCRAAPCPMPSKPGQALCGKNNVTYASPCHLRQATCFLGRSIGVLHKGSCAGEVWGSRARAPGCSRAHHACSPCPASSAPAGVSRGLPEVESENFL</sequence>
<name>A0A8C5K6S3_JACJA</name>
<feature type="chain" id="PRO_5034580407" evidence="5">
    <location>
        <begin position="25"/>
        <end position="283"/>
    </location>
</feature>
<feature type="domain" description="Kazal-like" evidence="7">
    <location>
        <begin position="110"/>
        <end position="167"/>
    </location>
</feature>
<dbReference type="GO" id="GO:0001968">
    <property type="term" value="F:fibronectin binding"/>
    <property type="evidence" value="ECO:0007669"/>
    <property type="project" value="Ensembl"/>
</dbReference>
<reference evidence="8" key="2">
    <citation type="submission" date="2025-09" db="UniProtKB">
        <authorList>
            <consortium name="Ensembl"/>
        </authorList>
    </citation>
    <scope>IDENTIFICATION</scope>
</reference>
<evidence type="ECO:0000313" key="9">
    <source>
        <dbReference type="Proteomes" id="UP000694385"/>
    </source>
</evidence>
<keyword evidence="3" id="KW-1015">Disulfide bond</keyword>
<dbReference type="GeneTree" id="ENSGT00940000161332"/>
<dbReference type="SUPFAM" id="SSF57581">
    <property type="entry name" value="TB module/8-cys domain"/>
    <property type="match status" value="1"/>
</dbReference>
<dbReference type="AlphaFoldDB" id="A0A8C5K6S3"/>
<dbReference type="InterPro" id="IPR036058">
    <property type="entry name" value="Kazal_dom_sf"/>
</dbReference>
<dbReference type="Proteomes" id="UP000694385">
    <property type="component" value="Unassembled WGS sequence"/>
</dbReference>
<dbReference type="SUPFAM" id="SSF100895">
    <property type="entry name" value="Kazal-type serine protease inhibitors"/>
    <property type="match status" value="2"/>
</dbReference>
<dbReference type="SMART" id="SM00274">
    <property type="entry name" value="FOLN"/>
    <property type="match status" value="2"/>
</dbReference>
<accession>A0A8C5K6S3</accession>
<dbReference type="InterPro" id="IPR017878">
    <property type="entry name" value="TB_dom"/>
</dbReference>
<evidence type="ECO:0000259" key="6">
    <source>
        <dbReference type="PROSITE" id="PS51364"/>
    </source>
</evidence>
<dbReference type="SMART" id="SM00280">
    <property type="entry name" value="KAZAL"/>
    <property type="match status" value="2"/>
</dbReference>
<dbReference type="GO" id="GO:0032926">
    <property type="term" value="P:negative regulation of activin receptor signaling pathway"/>
    <property type="evidence" value="ECO:0007669"/>
    <property type="project" value="Ensembl"/>
</dbReference>
<dbReference type="InterPro" id="IPR050653">
    <property type="entry name" value="Prot_Inhib_GrowthFact_Antg"/>
</dbReference>
<evidence type="ECO:0000256" key="2">
    <source>
        <dbReference type="ARBA" id="ARBA00022737"/>
    </source>
</evidence>
<evidence type="ECO:0000256" key="3">
    <source>
        <dbReference type="ARBA" id="ARBA00023157"/>
    </source>
</evidence>
<feature type="signal peptide" evidence="5">
    <location>
        <begin position="1"/>
        <end position="24"/>
    </location>
</feature>
<dbReference type="GO" id="GO:0022409">
    <property type="term" value="P:positive regulation of cell-cell adhesion"/>
    <property type="evidence" value="ECO:0007669"/>
    <property type="project" value="Ensembl"/>
</dbReference>
<dbReference type="Gene3D" id="3.90.290.10">
    <property type="entry name" value="TGF-beta binding (TB) domain"/>
    <property type="match status" value="1"/>
</dbReference>
<evidence type="ECO:0000256" key="4">
    <source>
        <dbReference type="ARBA" id="ARBA00023180"/>
    </source>
</evidence>
<dbReference type="Pfam" id="PF07648">
    <property type="entry name" value="Kazal_2"/>
    <property type="match status" value="2"/>
</dbReference>
<feature type="domain" description="TB" evidence="6">
    <location>
        <begin position="33"/>
        <end position="92"/>
    </location>
</feature>
<keyword evidence="4" id="KW-0325">Glycoprotein</keyword>
<evidence type="ECO:0000313" key="8">
    <source>
        <dbReference type="Ensembl" id="ENSJJAP00000004921.1"/>
    </source>
</evidence>
<dbReference type="GO" id="GO:0048185">
    <property type="term" value="F:activin binding"/>
    <property type="evidence" value="ECO:0007669"/>
    <property type="project" value="Ensembl"/>
</dbReference>
<dbReference type="GO" id="GO:0030514">
    <property type="term" value="P:negative regulation of BMP signaling pathway"/>
    <property type="evidence" value="ECO:0007669"/>
    <property type="project" value="Ensembl"/>
</dbReference>
<reference evidence="8" key="1">
    <citation type="submission" date="2025-08" db="UniProtKB">
        <authorList>
            <consortium name="Ensembl"/>
        </authorList>
    </citation>
    <scope>IDENTIFICATION</scope>
</reference>
<dbReference type="InterPro" id="IPR036773">
    <property type="entry name" value="TB_dom_sf"/>
</dbReference>
<evidence type="ECO:0000259" key="7">
    <source>
        <dbReference type="PROSITE" id="PS51465"/>
    </source>
</evidence>
<organism evidence="8 9">
    <name type="scientific">Jaculus jaculus</name>
    <name type="common">Lesser Egyptian jerboa</name>
    <dbReference type="NCBI Taxonomy" id="51337"/>
    <lineage>
        <taxon>Eukaryota</taxon>
        <taxon>Metazoa</taxon>
        <taxon>Chordata</taxon>
        <taxon>Craniata</taxon>
        <taxon>Vertebrata</taxon>
        <taxon>Euteleostomi</taxon>
        <taxon>Mammalia</taxon>
        <taxon>Eutheria</taxon>
        <taxon>Euarchontoglires</taxon>
        <taxon>Glires</taxon>
        <taxon>Rodentia</taxon>
        <taxon>Myomorpha</taxon>
        <taxon>Dipodoidea</taxon>
        <taxon>Dipodidae</taxon>
        <taxon>Dipodinae</taxon>
        <taxon>Jaculus</taxon>
    </lineage>
</organism>
<feature type="domain" description="Kazal-like" evidence="7">
    <location>
        <begin position="187"/>
        <end position="239"/>
    </location>
</feature>
<dbReference type="GO" id="GO:0005615">
    <property type="term" value="C:extracellular space"/>
    <property type="evidence" value="ECO:0007669"/>
    <property type="project" value="Ensembl"/>
</dbReference>
<dbReference type="PANTHER" id="PTHR10913:SF16">
    <property type="entry name" value="FOLLISTATIN-RELATED PROTEIN 3"/>
    <property type="match status" value="1"/>
</dbReference>
<dbReference type="InterPro" id="IPR003645">
    <property type="entry name" value="Fol_N"/>
</dbReference>
<dbReference type="PANTHER" id="PTHR10913">
    <property type="entry name" value="FOLLISTATIN-RELATED"/>
    <property type="match status" value="1"/>
</dbReference>
<dbReference type="InterPro" id="IPR002350">
    <property type="entry name" value="Kazal_dom"/>
</dbReference>
<keyword evidence="9" id="KW-1185">Reference proteome</keyword>
<dbReference type="FunFam" id="3.90.290.10:FF:000021">
    <property type="entry name" value="follistatin-related protein 3"/>
    <property type="match status" value="1"/>
</dbReference>
<gene>
    <name evidence="8" type="primary">Fstl3</name>
</gene>
<dbReference type="Ensembl" id="ENSJJAT00000011192.1">
    <property type="protein sequence ID" value="ENSJJAP00000004921.1"/>
    <property type="gene ID" value="ENSJJAG00000009908.1"/>
</dbReference>
<dbReference type="CDD" id="cd00104">
    <property type="entry name" value="KAZAL_FS"/>
    <property type="match status" value="2"/>
</dbReference>
<dbReference type="GO" id="GO:0005654">
    <property type="term" value="C:nucleoplasm"/>
    <property type="evidence" value="ECO:0007669"/>
    <property type="project" value="Ensembl"/>
</dbReference>
<dbReference type="GO" id="GO:0045671">
    <property type="term" value="P:negative regulation of osteoclast differentiation"/>
    <property type="evidence" value="ECO:0007669"/>
    <property type="project" value="Ensembl"/>
</dbReference>
<evidence type="ECO:0000256" key="5">
    <source>
        <dbReference type="SAM" id="SignalP"/>
    </source>
</evidence>
<dbReference type="GO" id="GO:0045944">
    <property type="term" value="P:positive regulation of transcription by RNA polymerase II"/>
    <property type="evidence" value="ECO:0007669"/>
    <property type="project" value="Ensembl"/>
</dbReference>
<dbReference type="GO" id="GO:0002244">
    <property type="term" value="P:hematopoietic progenitor cell differentiation"/>
    <property type="evidence" value="ECO:0007669"/>
    <property type="project" value="Ensembl"/>
</dbReference>
<dbReference type="Gene3D" id="3.30.60.30">
    <property type="match status" value="2"/>
</dbReference>
<proteinExistence type="predicted"/>
<evidence type="ECO:0000256" key="1">
    <source>
        <dbReference type="ARBA" id="ARBA00022729"/>
    </source>
</evidence>
<keyword evidence="2" id="KW-0677">Repeat</keyword>
<keyword evidence="1 5" id="KW-0732">Signal</keyword>
<dbReference type="PROSITE" id="PS51364">
    <property type="entry name" value="TB"/>
    <property type="match status" value="1"/>
</dbReference>
<dbReference type="OMA" id="HGGICWL"/>
<protein>
    <submittedName>
        <fullName evidence="8">Follistatin-like 3</fullName>
    </submittedName>
</protein>